<dbReference type="EMBL" id="FOIN01000013">
    <property type="protein sequence ID" value="SET47554.1"/>
    <property type="molecule type" value="Genomic_DNA"/>
</dbReference>
<name>A0A1I0EQ46_9FIRM</name>
<dbReference type="PANTHER" id="PTHR13832:SF860">
    <property type="entry name" value="PROTEIN PHOSPHATASE PHPP"/>
    <property type="match status" value="1"/>
</dbReference>
<dbReference type="InterPro" id="IPR015655">
    <property type="entry name" value="PP2C"/>
</dbReference>
<dbReference type="Proteomes" id="UP000198558">
    <property type="component" value="Unassembled WGS sequence"/>
</dbReference>
<dbReference type="AlphaFoldDB" id="A0A1I0EQ46"/>
<reference evidence="3" key="1">
    <citation type="submission" date="2016-10" db="EMBL/GenBank/DDBJ databases">
        <authorList>
            <person name="Varghese N."/>
            <person name="Submissions S."/>
        </authorList>
    </citation>
    <scope>NUCLEOTIDE SEQUENCE [LARGE SCALE GENOMIC DNA]</scope>
    <source>
        <strain evidence="3">DSM 1551</strain>
    </source>
</reference>
<sequence length="246" mass="27350">MMNYYAKTDIGKVRSKNQDQASIIVNIKDQIVAVVCDGMGGHRSGEIASRVVMEHVISCFNCIPPFDNDSEVKKWLMETINEADIIVKKMAMQNIEHNGMGTTIVVAVFMNDMLYISHVGDSRAYILKNAKLVQVTKDHTLVNELIERGAISEEEGKNHSQKHVLMQAIGAETNLNPSLIELEFADSLLLLCSDGLYNCLDETMIVEVLSKDLKVPKMVDELIDLANEHGGYDNIAVAIIDNREGK</sequence>
<protein>
    <submittedName>
        <fullName evidence="2">Protein phosphatase</fullName>
    </submittedName>
</protein>
<evidence type="ECO:0000313" key="3">
    <source>
        <dbReference type="Proteomes" id="UP000198558"/>
    </source>
</evidence>
<feature type="domain" description="PPM-type phosphatase" evidence="1">
    <location>
        <begin position="3"/>
        <end position="242"/>
    </location>
</feature>
<dbReference type="CDD" id="cd00143">
    <property type="entry name" value="PP2Cc"/>
    <property type="match status" value="1"/>
</dbReference>
<dbReference type="SMART" id="SM00332">
    <property type="entry name" value="PP2Cc"/>
    <property type="match status" value="1"/>
</dbReference>
<dbReference type="PANTHER" id="PTHR13832">
    <property type="entry name" value="PROTEIN PHOSPHATASE 2C"/>
    <property type="match status" value="1"/>
</dbReference>
<dbReference type="Pfam" id="PF13672">
    <property type="entry name" value="PP2C_2"/>
    <property type="match status" value="1"/>
</dbReference>
<organism evidence="2 3">
    <name type="scientific">Thomasclavelia cocleata</name>
    <dbReference type="NCBI Taxonomy" id="69824"/>
    <lineage>
        <taxon>Bacteria</taxon>
        <taxon>Bacillati</taxon>
        <taxon>Bacillota</taxon>
        <taxon>Erysipelotrichia</taxon>
        <taxon>Erysipelotrichales</taxon>
        <taxon>Coprobacillaceae</taxon>
        <taxon>Thomasclavelia</taxon>
    </lineage>
</organism>
<dbReference type="NCBIfam" id="NF033484">
    <property type="entry name" value="Stp1_PP2C_phos"/>
    <property type="match status" value="1"/>
</dbReference>
<dbReference type="SUPFAM" id="SSF81606">
    <property type="entry name" value="PP2C-like"/>
    <property type="match status" value="1"/>
</dbReference>
<evidence type="ECO:0000313" key="2">
    <source>
        <dbReference type="EMBL" id="SET47554.1"/>
    </source>
</evidence>
<accession>A0A1I0EQ46</accession>
<dbReference type="InterPro" id="IPR001932">
    <property type="entry name" value="PPM-type_phosphatase-like_dom"/>
</dbReference>
<keyword evidence="3" id="KW-1185">Reference proteome</keyword>
<dbReference type="GO" id="GO:0004722">
    <property type="term" value="F:protein serine/threonine phosphatase activity"/>
    <property type="evidence" value="ECO:0007669"/>
    <property type="project" value="InterPro"/>
</dbReference>
<gene>
    <name evidence="2" type="ORF">SAMN04489758_11328</name>
</gene>
<dbReference type="PROSITE" id="PS51746">
    <property type="entry name" value="PPM_2"/>
    <property type="match status" value="1"/>
</dbReference>
<dbReference type="InterPro" id="IPR036457">
    <property type="entry name" value="PPM-type-like_dom_sf"/>
</dbReference>
<dbReference type="SMART" id="SM00331">
    <property type="entry name" value="PP2C_SIG"/>
    <property type="match status" value="1"/>
</dbReference>
<dbReference type="Gene3D" id="3.60.40.10">
    <property type="entry name" value="PPM-type phosphatase domain"/>
    <property type="match status" value="1"/>
</dbReference>
<evidence type="ECO:0000259" key="1">
    <source>
        <dbReference type="PROSITE" id="PS51746"/>
    </source>
</evidence>
<proteinExistence type="predicted"/>